<dbReference type="RefSeq" id="WP_110401109.1">
    <property type="nucleotide sequence ID" value="NZ_QJJS01000010.1"/>
</dbReference>
<dbReference type="InterPro" id="IPR042100">
    <property type="entry name" value="Bug_dom1"/>
</dbReference>
<evidence type="ECO:0000313" key="4">
    <source>
        <dbReference type="Proteomes" id="UP000247811"/>
    </source>
</evidence>
<keyword evidence="4" id="KW-1185">Reference proteome</keyword>
<organism evidence="3 4">
    <name type="scientific">Sphaerotilus hippei</name>
    <dbReference type="NCBI Taxonomy" id="744406"/>
    <lineage>
        <taxon>Bacteria</taxon>
        <taxon>Pseudomonadati</taxon>
        <taxon>Pseudomonadota</taxon>
        <taxon>Betaproteobacteria</taxon>
        <taxon>Burkholderiales</taxon>
        <taxon>Sphaerotilaceae</taxon>
        <taxon>Sphaerotilus</taxon>
    </lineage>
</organism>
<gene>
    <name evidence="3" type="ORF">C7444_11089</name>
</gene>
<dbReference type="PANTHER" id="PTHR42928:SF5">
    <property type="entry name" value="BLR1237 PROTEIN"/>
    <property type="match status" value="1"/>
</dbReference>
<evidence type="ECO:0000256" key="1">
    <source>
        <dbReference type="ARBA" id="ARBA00006987"/>
    </source>
</evidence>
<dbReference type="Gene3D" id="3.40.190.10">
    <property type="entry name" value="Periplasmic binding protein-like II"/>
    <property type="match status" value="1"/>
</dbReference>
<dbReference type="CDD" id="cd07012">
    <property type="entry name" value="PBP2_Bug_TTT"/>
    <property type="match status" value="1"/>
</dbReference>
<comment type="caution">
    <text evidence="3">The sequence shown here is derived from an EMBL/GenBank/DDBJ whole genome shotgun (WGS) entry which is preliminary data.</text>
</comment>
<reference evidence="3 4" key="1">
    <citation type="submission" date="2018-05" db="EMBL/GenBank/DDBJ databases">
        <title>Genomic Encyclopedia of Type Strains, Phase IV (KMG-IV): sequencing the most valuable type-strain genomes for metagenomic binning, comparative biology and taxonomic classification.</title>
        <authorList>
            <person name="Goeker M."/>
        </authorList>
    </citation>
    <scope>NUCLEOTIDE SEQUENCE [LARGE SCALE GENOMIC DNA]</scope>
    <source>
        <strain evidence="3 4">DSM 566</strain>
    </source>
</reference>
<evidence type="ECO:0000256" key="2">
    <source>
        <dbReference type="SAM" id="SignalP"/>
    </source>
</evidence>
<proteinExistence type="inferred from homology"/>
<dbReference type="InterPro" id="IPR005064">
    <property type="entry name" value="BUG"/>
</dbReference>
<name>A0A318GYU4_9BURK</name>
<keyword evidence="3" id="KW-0675">Receptor</keyword>
<feature type="chain" id="PRO_5016248359" evidence="2">
    <location>
        <begin position="25"/>
        <end position="324"/>
    </location>
</feature>
<dbReference type="Proteomes" id="UP000247811">
    <property type="component" value="Unassembled WGS sequence"/>
</dbReference>
<accession>A0A318GYU4</accession>
<dbReference type="OrthoDB" id="8678477at2"/>
<keyword evidence="2" id="KW-0732">Signal</keyword>
<dbReference type="AlphaFoldDB" id="A0A318GYU4"/>
<dbReference type="PIRSF" id="PIRSF017082">
    <property type="entry name" value="YflP"/>
    <property type="match status" value="1"/>
</dbReference>
<comment type="similarity">
    <text evidence="1">Belongs to the UPF0065 (bug) family.</text>
</comment>
<protein>
    <submittedName>
        <fullName evidence="3">Tripartite-type tricarboxylate transporter receptor subunit TctC</fullName>
    </submittedName>
</protein>
<evidence type="ECO:0000313" key="3">
    <source>
        <dbReference type="EMBL" id="PXW95244.1"/>
    </source>
</evidence>
<feature type="signal peptide" evidence="2">
    <location>
        <begin position="1"/>
        <end position="24"/>
    </location>
</feature>
<dbReference type="EMBL" id="QJJS01000010">
    <property type="protein sequence ID" value="PXW95244.1"/>
    <property type="molecule type" value="Genomic_DNA"/>
</dbReference>
<dbReference type="Pfam" id="PF03401">
    <property type="entry name" value="TctC"/>
    <property type="match status" value="1"/>
</dbReference>
<dbReference type="SUPFAM" id="SSF53850">
    <property type="entry name" value="Periplasmic binding protein-like II"/>
    <property type="match status" value="1"/>
</dbReference>
<sequence length="324" mass="33948">MKLKLLLACCGAVLAMITSAPARAAGAYPDKPIQLVIPFPPGGATDVIGRMLGKVLADRLGQSVVIENRAGAGTIVGAGYVAKAAPDGYTLLVSSGTTFTVNPAIQPRLPYDPVRSFEPIGLVGRTGLILLANKDVPARTPREFVDLVKAAPDHYLYGSYGNGTTSHFAAELMLRATGLKMAHVPYKGSAPAMVDLMGGQIPFTVDTVAAALPQLRSGKIKAIALTTARRSRLLPDVPTFAEAGYAVDMDTWLVVAAPRGLPPAVKARLEKALADTIALPKVREDLIASGFEPAWGNGAAASALIDKELPLMRVIAQKANIHVD</sequence>
<dbReference type="PANTHER" id="PTHR42928">
    <property type="entry name" value="TRICARBOXYLATE-BINDING PROTEIN"/>
    <property type="match status" value="1"/>
</dbReference>
<dbReference type="Gene3D" id="3.40.190.150">
    <property type="entry name" value="Bordetella uptake gene, domain 1"/>
    <property type="match status" value="1"/>
</dbReference>